<sequence length="98" mass="10914">MTDLPARGRVACIGFIDSVTYEPASEQAHFSAIVVDRVVHSGEGGPLARLRVIWLGRRKVPGIEPGTILRLEGMVTVRDGMPTMFNPRYEILSRQEHQ</sequence>
<proteinExistence type="predicted"/>
<gene>
    <name evidence="1" type="ORF">E1809_02805</name>
</gene>
<dbReference type="Proteomes" id="UP000295511">
    <property type="component" value="Unassembled WGS sequence"/>
</dbReference>
<organism evidence="1 2">
    <name type="scientific">Arthrobacter terricola</name>
    <dbReference type="NCBI Taxonomy" id="2547396"/>
    <lineage>
        <taxon>Bacteria</taxon>
        <taxon>Bacillati</taxon>
        <taxon>Actinomycetota</taxon>
        <taxon>Actinomycetes</taxon>
        <taxon>Micrococcales</taxon>
        <taxon>Micrococcaceae</taxon>
        <taxon>Arthrobacter</taxon>
    </lineage>
</organism>
<dbReference type="EMBL" id="SMRU01000002">
    <property type="protein sequence ID" value="TDG01488.1"/>
    <property type="molecule type" value="Genomic_DNA"/>
</dbReference>
<name>A0A4R5L1R4_9MICC</name>
<reference evidence="1 2" key="1">
    <citation type="submission" date="2019-03" db="EMBL/GenBank/DDBJ databases">
        <title>Whole genome sequence of Arthrobacter sp JH1-1.</title>
        <authorList>
            <person name="Trinh H.N."/>
        </authorList>
    </citation>
    <scope>NUCLEOTIDE SEQUENCE [LARGE SCALE GENOMIC DNA]</scope>
    <source>
        <strain evidence="1 2">JH1-1</strain>
    </source>
</reference>
<keyword evidence="2" id="KW-1185">Reference proteome</keyword>
<dbReference type="AlphaFoldDB" id="A0A4R5L1R4"/>
<dbReference type="OrthoDB" id="3268233at2"/>
<accession>A0A4R5L1R4</accession>
<protein>
    <submittedName>
        <fullName evidence="1">Uncharacterized protein</fullName>
    </submittedName>
</protein>
<evidence type="ECO:0000313" key="2">
    <source>
        <dbReference type="Proteomes" id="UP000295511"/>
    </source>
</evidence>
<comment type="caution">
    <text evidence="1">The sequence shown here is derived from an EMBL/GenBank/DDBJ whole genome shotgun (WGS) entry which is preliminary data.</text>
</comment>
<evidence type="ECO:0000313" key="1">
    <source>
        <dbReference type="EMBL" id="TDG01488.1"/>
    </source>
</evidence>